<evidence type="ECO:0000313" key="3">
    <source>
        <dbReference type="Proteomes" id="UP000298061"/>
    </source>
</evidence>
<feature type="compositionally biased region" description="Basic and acidic residues" evidence="1">
    <location>
        <begin position="24"/>
        <end position="33"/>
    </location>
</feature>
<evidence type="ECO:0000256" key="1">
    <source>
        <dbReference type="SAM" id="MobiDB-lite"/>
    </source>
</evidence>
<keyword evidence="3" id="KW-1185">Reference proteome</keyword>
<dbReference type="Proteomes" id="UP000298061">
    <property type="component" value="Unassembled WGS sequence"/>
</dbReference>
<feature type="compositionally biased region" description="Polar residues" evidence="1">
    <location>
        <begin position="1"/>
        <end position="12"/>
    </location>
</feature>
<gene>
    <name evidence="2" type="ORF">EWM64_g7891</name>
</gene>
<comment type="caution">
    <text evidence="2">The sequence shown here is derived from an EMBL/GenBank/DDBJ whole genome shotgun (WGS) entry which is preliminary data.</text>
</comment>
<name>A0A4Y9ZPD7_9AGAM</name>
<reference evidence="2 3" key="1">
    <citation type="submission" date="2019-02" db="EMBL/GenBank/DDBJ databases">
        <title>Genome sequencing of the rare red list fungi Hericium alpestre (H. flagellum).</title>
        <authorList>
            <person name="Buettner E."/>
            <person name="Kellner H."/>
        </authorList>
    </citation>
    <scope>NUCLEOTIDE SEQUENCE [LARGE SCALE GENOMIC DNA]</scope>
    <source>
        <strain evidence="2 3">DSM 108284</strain>
    </source>
</reference>
<feature type="region of interest" description="Disordered" evidence="1">
    <location>
        <begin position="1"/>
        <end position="33"/>
    </location>
</feature>
<proteinExistence type="predicted"/>
<dbReference type="EMBL" id="SFCI01001315">
    <property type="protein sequence ID" value="TFY76120.1"/>
    <property type="molecule type" value="Genomic_DNA"/>
</dbReference>
<evidence type="ECO:0000313" key="2">
    <source>
        <dbReference type="EMBL" id="TFY76120.1"/>
    </source>
</evidence>
<dbReference type="AlphaFoldDB" id="A0A4Y9ZPD7"/>
<protein>
    <submittedName>
        <fullName evidence="2">Uncharacterized protein</fullName>
    </submittedName>
</protein>
<sequence length="128" mass="14577">MQANQQSTSTIEQRGEPMSSIAPEKAKRPQFKHPDVKLVDRILRELFPEEANAPRSSDPETSRLEYLEAVAKSLEELLPLDASQVREERLAGAIESWKQLLRSKDFEIEGLKEQIRAHNRWAKAALDG</sequence>
<accession>A0A4Y9ZPD7</accession>
<organism evidence="2 3">
    <name type="scientific">Hericium alpestre</name>
    <dbReference type="NCBI Taxonomy" id="135208"/>
    <lineage>
        <taxon>Eukaryota</taxon>
        <taxon>Fungi</taxon>
        <taxon>Dikarya</taxon>
        <taxon>Basidiomycota</taxon>
        <taxon>Agaricomycotina</taxon>
        <taxon>Agaricomycetes</taxon>
        <taxon>Russulales</taxon>
        <taxon>Hericiaceae</taxon>
        <taxon>Hericium</taxon>
    </lineage>
</organism>